<name>A0AAW8LL02_ACILW</name>
<dbReference type="EMBL" id="JAVDSC010000030">
    <property type="protein sequence ID" value="MDR6631146.1"/>
    <property type="molecule type" value="Genomic_DNA"/>
</dbReference>
<proteinExistence type="predicted"/>
<evidence type="ECO:0000313" key="2">
    <source>
        <dbReference type="Proteomes" id="UP001262767"/>
    </source>
</evidence>
<dbReference type="RefSeq" id="WP_101665056.1">
    <property type="nucleotide sequence ID" value="NZ_JAVDSC010000030.1"/>
</dbReference>
<organism evidence="1 2">
    <name type="scientific">Acinetobacter lwoffii</name>
    <dbReference type="NCBI Taxonomy" id="28090"/>
    <lineage>
        <taxon>Bacteria</taxon>
        <taxon>Pseudomonadati</taxon>
        <taxon>Pseudomonadota</taxon>
        <taxon>Gammaproteobacteria</taxon>
        <taxon>Moraxellales</taxon>
        <taxon>Moraxellaceae</taxon>
        <taxon>Acinetobacter</taxon>
    </lineage>
</organism>
<gene>
    <name evidence="1" type="ORF">J2X86_003210</name>
</gene>
<dbReference type="Proteomes" id="UP001262767">
    <property type="component" value="Unassembled WGS sequence"/>
</dbReference>
<reference evidence="1" key="1">
    <citation type="submission" date="2023-07" db="EMBL/GenBank/DDBJ databases">
        <title>Sorghum-associated microbial communities from plants grown in Nebraska, USA.</title>
        <authorList>
            <person name="Schachtman D."/>
        </authorList>
    </citation>
    <scope>NUCLEOTIDE SEQUENCE</scope>
    <source>
        <strain evidence="1">BE44</strain>
    </source>
</reference>
<protein>
    <submittedName>
        <fullName evidence="1">Uncharacterized protein</fullName>
    </submittedName>
</protein>
<comment type="caution">
    <text evidence="1">The sequence shown here is derived from an EMBL/GenBank/DDBJ whole genome shotgun (WGS) entry which is preliminary data.</text>
</comment>
<sequence length="65" mass="7350">MQLCTLWGNMSADRTDEQYPQANVCEECIEKYSTAKESPIVHINGSYESAYGDECALCEKHISEE</sequence>
<accession>A0AAW8LL02</accession>
<dbReference type="AlphaFoldDB" id="A0AAW8LL02"/>
<evidence type="ECO:0000313" key="1">
    <source>
        <dbReference type="EMBL" id="MDR6631146.1"/>
    </source>
</evidence>